<accession>A0ABY8SER5</accession>
<dbReference type="EMBL" id="CP094302">
    <property type="protein sequence ID" value="WHP84186.1"/>
    <property type="molecule type" value="Genomic_DNA"/>
</dbReference>
<name>A0ABY8SER5_9GAMM</name>
<evidence type="ECO:0000313" key="2">
    <source>
        <dbReference type="Proteomes" id="UP001238370"/>
    </source>
</evidence>
<evidence type="ECO:0008006" key="3">
    <source>
        <dbReference type="Google" id="ProtNLM"/>
    </source>
</evidence>
<sequence>MDQATPSVTILLTITGNSYTMTAAADGSWSINISQLLNEDHNGYTVVAIDPSRGLLSTINSNIFIDLLSPGTTVVSTDESGSYIKGDMITWSRRPQFTDKTEPGAAVPLIIDSVQPIKTATDF</sequence>
<gene>
    <name evidence="1" type="ORF">MQ095_01485</name>
</gene>
<dbReference type="InterPro" id="IPR013783">
    <property type="entry name" value="Ig-like_fold"/>
</dbReference>
<reference evidence="1 2" key="1">
    <citation type="submission" date="2022-03" db="EMBL/GenBank/DDBJ databases">
        <title>Survey of Intraspecific Variation of Edwardsiella anguillarum Isolates from Non-Anguillid Fish Host Originating from Varied Geographic Locations.</title>
        <authorList>
            <person name="Armwood A.R."/>
            <person name="Woodyard E."/>
            <person name="Waldbieser G.C."/>
            <person name="Camus A.C."/>
            <person name="Divya D."/>
            <person name="Tekedar H."/>
            <person name="Soto E."/>
            <person name="Stein C."/>
            <person name="Ucko M."/>
            <person name="Ware C."/>
            <person name="Griffin M.J."/>
        </authorList>
    </citation>
    <scope>NUCLEOTIDE SEQUENCE [LARGE SCALE GENOMIC DNA]</scope>
    <source>
        <strain evidence="1 2">R18-35-2</strain>
    </source>
</reference>
<dbReference type="Gene3D" id="2.60.40.10">
    <property type="entry name" value="Immunoglobulins"/>
    <property type="match status" value="1"/>
</dbReference>
<protein>
    <recommendedName>
        <fullName evidence="3">Large repetitive protein</fullName>
    </recommendedName>
</protein>
<dbReference type="Proteomes" id="UP001238370">
    <property type="component" value="Chromosome"/>
</dbReference>
<dbReference type="RefSeq" id="WP_156119366.1">
    <property type="nucleotide sequence ID" value="NZ_AP028982.1"/>
</dbReference>
<organism evidence="1 2">
    <name type="scientific">Edwardsiella anguillarum</name>
    <dbReference type="NCBI Taxonomy" id="1821960"/>
    <lineage>
        <taxon>Bacteria</taxon>
        <taxon>Pseudomonadati</taxon>
        <taxon>Pseudomonadota</taxon>
        <taxon>Gammaproteobacteria</taxon>
        <taxon>Enterobacterales</taxon>
        <taxon>Hafniaceae</taxon>
        <taxon>Edwardsiella</taxon>
    </lineage>
</organism>
<proteinExistence type="predicted"/>
<dbReference type="GeneID" id="43502518"/>
<keyword evidence="2" id="KW-1185">Reference proteome</keyword>
<evidence type="ECO:0000313" key="1">
    <source>
        <dbReference type="EMBL" id="WHP84186.1"/>
    </source>
</evidence>